<evidence type="ECO:0000313" key="1">
    <source>
        <dbReference type="EMBL" id="MBX66117.1"/>
    </source>
</evidence>
<accession>A0A2P2QGV1</accession>
<dbReference type="AlphaFoldDB" id="A0A2P2QGV1"/>
<reference evidence="1" key="1">
    <citation type="submission" date="2018-02" db="EMBL/GenBank/DDBJ databases">
        <title>Rhizophora mucronata_Transcriptome.</title>
        <authorList>
            <person name="Meera S.P."/>
            <person name="Sreeshan A."/>
            <person name="Augustine A."/>
        </authorList>
    </citation>
    <scope>NUCLEOTIDE SEQUENCE</scope>
    <source>
        <tissue evidence="1">Leaf</tissue>
    </source>
</reference>
<protein>
    <submittedName>
        <fullName evidence="1">Uncharacterized protein</fullName>
    </submittedName>
</protein>
<sequence>MDDNYFTMCTSSSNCGFKLCIRTVSEVNLLCTLFPLILPADAG</sequence>
<name>A0A2P2QGV1_RHIMU</name>
<proteinExistence type="predicted"/>
<dbReference type="EMBL" id="GGEC01085633">
    <property type="protein sequence ID" value="MBX66117.1"/>
    <property type="molecule type" value="Transcribed_RNA"/>
</dbReference>
<organism evidence="1">
    <name type="scientific">Rhizophora mucronata</name>
    <name type="common">Asiatic mangrove</name>
    <dbReference type="NCBI Taxonomy" id="61149"/>
    <lineage>
        <taxon>Eukaryota</taxon>
        <taxon>Viridiplantae</taxon>
        <taxon>Streptophyta</taxon>
        <taxon>Embryophyta</taxon>
        <taxon>Tracheophyta</taxon>
        <taxon>Spermatophyta</taxon>
        <taxon>Magnoliopsida</taxon>
        <taxon>eudicotyledons</taxon>
        <taxon>Gunneridae</taxon>
        <taxon>Pentapetalae</taxon>
        <taxon>rosids</taxon>
        <taxon>fabids</taxon>
        <taxon>Malpighiales</taxon>
        <taxon>Rhizophoraceae</taxon>
        <taxon>Rhizophora</taxon>
    </lineage>
</organism>